<feature type="signal peptide" evidence="1">
    <location>
        <begin position="1"/>
        <end position="20"/>
    </location>
</feature>
<evidence type="ECO:0000313" key="2">
    <source>
        <dbReference type="EMBL" id="MDQ0462699.1"/>
    </source>
</evidence>
<keyword evidence="3" id="KW-1185">Reference proteome</keyword>
<accession>A0ABU0IL03</accession>
<evidence type="ECO:0000256" key="1">
    <source>
        <dbReference type="SAM" id="SignalP"/>
    </source>
</evidence>
<keyword evidence="1" id="KW-0732">Signal</keyword>
<comment type="caution">
    <text evidence="2">The sequence shown here is derived from an EMBL/GenBank/DDBJ whole genome shotgun (WGS) entry which is preliminary data.</text>
</comment>
<evidence type="ECO:0000313" key="3">
    <source>
        <dbReference type="Proteomes" id="UP001228905"/>
    </source>
</evidence>
<dbReference type="RefSeq" id="WP_307345381.1">
    <property type="nucleotide sequence ID" value="NZ_JAUSVS010000001.1"/>
</dbReference>
<gene>
    <name evidence="2" type="ORF">QO010_000447</name>
</gene>
<organism evidence="2 3">
    <name type="scientific">Caulobacter ginsengisoli</name>
    <dbReference type="NCBI Taxonomy" id="400775"/>
    <lineage>
        <taxon>Bacteria</taxon>
        <taxon>Pseudomonadati</taxon>
        <taxon>Pseudomonadota</taxon>
        <taxon>Alphaproteobacteria</taxon>
        <taxon>Caulobacterales</taxon>
        <taxon>Caulobacteraceae</taxon>
        <taxon>Caulobacter</taxon>
    </lineage>
</organism>
<reference evidence="2 3" key="1">
    <citation type="submission" date="2023-07" db="EMBL/GenBank/DDBJ databases">
        <title>Genomic Encyclopedia of Type Strains, Phase IV (KMG-IV): sequencing the most valuable type-strain genomes for metagenomic binning, comparative biology and taxonomic classification.</title>
        <authorList>
            <person name="Goeker M."/>
        </authorList>
    </citation>
    <scope>NUCLEOTIDE SEQUENCE [LARGE SCALE GENOMIC DNA]</scope>
    <source>
        <strain evidence="2 3">DSM 18695</strain>
    </source>
</reference>
<sequence length="140" mass="15177">MRIVAGLVAVVLALTGPASAKPLDAKEADRLVELAICATIIGMYQNGLENPAADSPTDRALLARAMALKPRMMAYIRPAVGRMDKRQGDELEARIAQRIMPRMSRYSEDAKGRAQLMAEFRPDMQACLVRVEALPPVSGG</sequence>
<name>A0ABU0IL03_9CAUL</name>
<feature type="chain" id="PRO_5046431615" evidence="1">
    <location>
        <begin position="21"/>
        <end position="140"/>
    </location>
</feature>
<dbReference type="EMBL" id="JAUSVS010000001">
    <property type="protein sequence ID" value="MDQ0462699.1"/>
    <property type="molecule type" value="Genomic_DNA"/>
</dbReference>
<protein>
    <submittedName>
        <fullName evidence="2">Uncharacterized protein</fullName>
    </submittedName>
</protein>
<dbReference type="Proteomes" id="UP001228905">
    <property type="component" value="Unassembled WGS sequence"/>
</dbReference>
<proteinExistence type="predicted"/>